<sequence length="98" mass="9994">MIGALILGLVAGVIGRALVPNDAFEHMRGPASWLVSIVLGLVGAFVGYLIFTRVLGIGDDDAFDLGGILSAIIGVVIVLLLANLLLRGRGGGRGARTA</sequence>
<keyword evidence="9" id="KW-1185">Reference proteome</keyword>
<keyword evidence="5 7" id="KW-1133">Transmembrane helix</keyword>
<evidence type="ECO:0000313" key="9">
    <source>
        <dbReference type="Proteomes" id="UP001162834"/>
    </source>
</evidence>
<comment type="subcellular location">
    <subcellularLocation>
        <location evidence="1">Cell membrane</location>
        <topology evidence="1">Multi-pass membrane protein</topology>
    </subcellularLocation>
</comment>
<dbReference type="KEGG" id="sbae:DSM104329_05208"/>
<keyword evidence="4 7" id="KW-0812">Transmembrane</keyword>
<gene>
    <name evidence="8" type="ORF">DSM104329_05208</name>
</gene>
<evidence type="ECO:0000256" key="6">
    <source>
        <dbReference type="ARBA" id="ARBA00023136"/>
    </source>
</evidence>
<protein>
    <recommendedName>
        <fullName evidence="10">GlsB/YeaQ/YmgE family stress response membrane protein</fullName>
    </recommendedName>
</protein>
<dbReference type="RefSeq" id="WP_259312793.1">
    <property type="nucleotide sequence ID" value="NZ_CP087164.1"/>
</dbReference>
<feature type="transmembrane region" description="Helical" evidence="7">
    <location>
        <begin position="31"/>
        <end position="51"/>
    </location>
</feature>
<proteinExistence type="inferred from homology"/>
<evidence type="ECO:0000256" key="1">
    <source>
        <dbReference type="ARBA" id="ARBA00004651"/>
    </source>
</evidence>
<evidence type="ECO:0000313" key="8">
    <source>
        <dbReference type="EMBL" id="UGS38778.1"/>
    </source>
</evidence>
<name>A0A9E6Y2M8_9ACTN</name>
<comment type="similarity">
    <text evidence="2">Belongs to the UPF0410 family.</text>
</comment>
<evidence type="ECO:0000256" key="3">
    <source>
        <dbReference type="ARBA" id="ARBA00022475"/>
    </source>
</evidence>
<organism evidence="8 9">
    <name type="scientific">Capillimicrobium parvum</name>
    <dbReference type="NCBI Taxonomy" id="2884022"/>
    <lineage>
        <taxon>Bacteria</taxon>
        <taxon>Bacillati</taxon>
        <taxon>Actinomycetota</taxon>
        <taxon>Thermoleophilia</taxon>
        <taxon>Solirubrobacterales</taxon>
        <taxon>Capillimicrobiaceae</taxon>
        <taxon>Capillimicrobium</taxon>
    </lineage>
</organism>
<evidence type="ECO:0000256" key="4">
    <source>
        <dbReference type="ARBA" id="ARBA00022692"/>
    </source>
</evidence>
<evidence type="ECO:0000256" key="7">
    <source>
        <dbReference type="SAM" id="Phobius"/>
    </source>
</evidence>
<keyword evidence="6 7" id="KW-0472">Membrane</keyword>
<evidence type="ECO:0008006" key="10">
    <source>
        <dbReference type="Google" id="ProtNLM"/>
    </source>
</evidence>
<dbReference type="Proteomes" id="UP001162834">
    <property type="component" value="Chromosome"/>
</dbReference>
<dbReference type="Pfam" id="PF04226">
    <property type="entry name" value="Transgly_assoc"/>
    <property type="match status" value="1"/>
</dbReference>
<dbReference type="AlphaFoldDB" id="A0A9E6Y2M8"/>
<evidence type="ECO:0000256" key="2">
    <source>
        <dbReference type="ARBA" id="ARBA00011006"/>
    </source>
</evidence>
<evidence type="ECO:0000256" key="5">
    <source>
        <dbReference type="ARBA" id="ARBA00022989"/>
    </source>
</evidence>
<dbReference type="GO" id="GO:0005886">
    <property type="term" value="C:plasma membrane"/>
    <property type="evidence" value="ECO:0007669"/>
    <property type="project" value="UniProtKB-SubCell"/>
</dbReference>
<keyword evidence="3" id="KW-1003">Cell membrane</keyword>
<dbReference type="EMBL" id="CP087164">
    <property type="protein sequence ID" value="UGS38778.1"/>
    <property type="molecule type" value="Genomic_DNA"/>
</dbReference>
<accession>A0A9E6Y2M8</accession>
<dbReference type="InterPro" id="IPR007341">
    <property type="entry name" value="Transgly_assoc"/>
</dbReference>
<reference evidence="8" key="1">
    <citation type="journal article" date="2022" name="Int. J. Syst. Evol. Microbiol.">
        <title>Pseudomonas aegrilactucae sp. nov. and Pseudomonas morbosilactucae sp. nov., pathogens causing bacterial rot of lettuce in Japan.</title>
        <authorList>
            <person name="Sawada H."/>
            <person name="Fujikawa T."/>
            <person name="Satou M."/>
        </authorList>
    </citation>
    <scope>NUCLEOTIDE SEQUENCE</scope>
    <source>
        <strain evidence="8">0166_1</strain>
    </source>
</reference>
<feature type="transmembrane region" description="Helical" evidence="7">
    <location>
        <begin position="63"/>
        <end position="86"/>
    </location>
</feature>